<evidence type="ECO:0000256" key="7">
    <source>
        <dbReference type="RuleBase" id="RU363032"/>
    </source>
</evidence>
<name>A0A841U7K4_9BACL</name>
<keyword evidence="3" id="KW-1003">Cell membrane</keyword>
<dbReference type="Proteomes" id="UP000553776">
    <property type="component" value="Unassembled WGS sequence"/>
</dbReference>
<protein>
    <submittedName>
        <fullName evidence="9">Carbohydrate ABC transporter permease</fullName>
    </submittedName>
</protein>
<dbReference type="Pfam" id="PF00528">
    <property type="entry name" value="BPD_transp_1"/>
    <property type="match status" value="1"/>
</dbReference>
<feature type="domain" description="ABC transmembrane type-1" evidence="8">
    <location>
        <begin position="74"/>
        <end position="276"/>
    </location>
</feature>
<dbReference type="AlphaFoldDB" id="A0A841U7K4"/>
<comment type="subcellular location">
    <subcellularLocation>
        <location evidence="1 7">Cell membrane</location>
        <topology evidence="1 7">Multi-pass membrane protein</topology>
    </subcellularLocation>
</comment>
<dbReference type="PROSITE" id="PS50928">
    <property type="entry name" value="ABC_TM1"/>
    <property type="match status" value="1"/>
</dbReference>
<evidence type="ECO:0000313" key="10">
    <source>
        <dbReference type="Proteomes" id="UP000553776"/>
    </source>
</evidence>
<dbReference type="PANTHER" id="PTHR43744:SF9">
    <property type="entry name" value="POLYGALACTURONAN_RHAMNOGALACTURONAN TRANSPORT SYSTEM PERMEASE PROTEIN YTCP"/>
    <property type="match status" value="1"/>
</dbReference>
<evidence type="ECO:0000256" key="5">
    <source>
        <dbReference type="ARBA" id="ARBA00022989"/>
    </source>
</evidence>
<dbReference type="GO" id="GO:0005886">
    <property type="term" value="C:plasma membrane"/>
    <property type="evidence" value="ECO:0007669"/>
    <property type="project" value="UniProtKB-SubCell"/>
</dbReference>
<dbReference type="GO" id="GO:0055085">
    <property type="term" value="P:transmembrane transport"/>
    <property type="evidence" value="ECO:0007669"/>
    <property type="project" value="InterPro"/>
</dbReference>
<proteinExistence type="inferred from homology"/>
<evidence type="ECO:0000313" key="9">
    <source>
        <dbReference type="EMBL" id="MBB6695839.1"/>
    </source>
</evidence>
<dbReference type="InterPro" id="IPR035906">
    <property type="entry name" value="MetI-like_sf"/>
</dbReference>
<feature type="transmembrane region" description="Helical" evidence="7">
    <location>
        <begin position="110"/>
        <end position="129"/>
    </location>
</feature>
<comment type="caution">
    <text evidence="9">The sequence shown here is derived from an EMBL/GenBank/DDBJ whole genome shotgun (WGS) entry which is preliminary data.</text>
</comment>
<feature type="transmembrane region" description="Helical" evidence="7">
    <location>
        <begin position="183"/>
        <end position="205"/>
    </location>
</feature>
<keyword evidence="4 7" id="KW-0812">Transmembrane</keyword>
<dbReference type="Gene3D" id="1.10.3720.10">
    <property type="entry name" value="MetI-like"/>
    <property type="match status" value="1"/>
</dbReference>
<feature type="transmembrane region" description="Helical" evidence="7">
    <location>
        <begin position="141"/>
        <end position="162"/>
    </location>
</feature>
<evidence type="ECO:0000259" key="8">
    <source>
        <dbReference type="PROSITE" id="PS50928"/>
    </source>
</evidence>
<dbReference type="EMBL" id="JACJVR010000144">
    <property type="protein sequence ID" value="MBB6695839.1"/>
    <property type="molecule type" value="Genomic_DNA"/>
</dbReference>
<keyword evidence="5 7" id="KW-1133">Transmembrane helix</keyword>
<organism evidence="9 10">
    <name type="scientific">Cohnella xylanilytica</name>
    <dbReference type="NCBI Taxonomy" id="557555"/>
    <lineage>
        <taxon>Bacteria</taxon>
        <taxon>Bacillati</taxon>
        <taxon>Bacillota</taxon>
        <taxon>Bacilli</taxon>
        <taxon>Bacillales</taxon>
        <taxon>Paenibacillaceae</taxon>
        <taxon>Cohnella</taxon>
    </lineage>
</organism>
<dbReference type="CDD" id="cd06261">
    <property type="entry name" value="TM_PBP2"/>
    <property type="match status" value="1"/>
</dbReference>
<sequence>MAIRENKTLIVLFYIGISLFALVCLVPFALAVAGSLSTESKLAAEGYSFLPRGFTFDTYRFMFGSKAEQIVHGYLISVVATALGTACSVLVTTAYAYVITAKGFRFRNHFAFLAYFTMLFSGGTLPWYILCTKYYHLDDTLAGLFLPYLLNVFLMYLQANYFKSIPHEIVESAQMDGAGHMLVFFRIMLPLGQVGLVTISLFYALQFWNDFYLPLMLVSDEKLFTIQYMMYYMMSNIQYLASGNSAQISGVTVAPPLETAKMAMTCLTVLPIAILYPFLQRYFVRGIIVGSVKG</sequence>
<gene>
    <name evidence="9" type="ORF">H7B90_31040</name>
</gene>
<reference evidence="9 10" key="1">
    <citation type="submission" date="2020-08" db="EMBL/GenBank/DDBJ databases">
        <title>Cohnella phylogeny.</title>
        <authorList>
            <person name="Dunlap C."/>
        </authorList>
    </citation>
    <scope>NUCLEOTIDE SEQUENCE [LARGE SCALE GENOMIC DNA]</scope>
    <source>
        <strain evidence="9 10">DSM 25239</strain>
    </source>
</reference>
<evidence type="ECO:0000256" key="3">
    <source>
        <dbReference type="ARBA" id="ARBA00022475"/>
    </source>
</evidence>
<feature type="transmembrane region" description="Helical" evidence="7">
    <location>
        <begin position="12"/>
        <end position="33"/>
    </location>
</feature>
<keyword evidence="10" id="KW-1185">Reference proteome</keyword>
<evidence type="ECO:0000256" key="1">
    <source>
        <dbReference type="ARBA" id="ARBA00004651"/>
    </source>
</evidence>
<feature type="transmembrane region" description="Helical" evidence="7">
    <location>
        <begin position="262"/>
        <end position="279"/>
    </location>
</feature>
<keyword evidence="2 7" id="KW-0813">Transport</keyword>
<keyword evidence="6 7" id="KW-0472">Membrane</keyword>
<feature type="transmembrane region" description="Helical" evidence="7">
    <location>
        <begin position="74"/>
        <end position="98"/>
    </location>
</feature>
<accession>A0A841U7K4</accession>
<evidence type="ECO:0000256" key="2">
    <source>
        <dbReference type="ARBA" id="ARBA00022448"/>
    </source>
</evidence>
<comment type="similarity">
    <text evidence="7">Belongs to the binding-protein-dependent transport system permease family.</text>
</comment>
<dbReference type="PANTHER" id="PTHR43744">
    <property type="entry name" value="ABC TRANSPORTER PERMEASE PROTEIN MG189-RELATED-RELATED"/>
    <property type="match status" value="1"/>
</dbReference>
<dbReference type="SUPFAM" id="SSF161098">
    <property type="entry name" value="MetI-like"/>
    <property type="match status" value="1"/>
</dbReference>
<dbReference type="RefSeq" id="WP_185139790.1">
    <property type="nucleotide sequence ID" value="NZ_JACJVR010000144.1"/>
</dbReference>
<dbReference type="InterPro" id="IPR000515">
    <property type="entry name" value="MetI-like"/>
</dbReference>
<evidence type="ECO:0000256" key="4">
    <source>
        <dbReference type="ARBA" id="ARBA00022692"/>
    </source>
</evidence>
<evidence type="ECO:0000256" key="6">
    <source>
        <dbReference type="ARBA" id="ARBA00023136"/>
    </source>
</evidence>